<dbReference type="AlphaFoldDB" id="A0A0A9CCU3"/>
<sequence>MKSAELEVYMQYPRHPGSNPATPSLLGVPSHKDSS</sequence>
<dbReference type="EMBL" id="GBRH01226690">
    <property type="protein sequence ID" value="JAD71205.1"/>
    <property type="molecule type" value="Transcribed_RNA"/>
</dbReference>
<feature type="region of interest" description="Disordered" evidence="1">
    <location>
        <begin position="12"/>
        <end position="35"/>
    </location>
</feature>
<organism evidence="2">
    <name type="scientific">Arundo donax</name>
    <name type="common">Giant reed</name>
    <name type="synonym">Donax arundinaceus</name>
    <dbReference type="NCBI Taxonomy" id="35708"/>
    <lineage>
        <taxon>Eukaryota</taxon>
        <taxon>Viridiplantae</taxon>
        <taxon>Streptophyta</taxon>
        <taxon>Embryophyta</taxon>
        <taxon>Tracheophyta</taxon>
        <taxon>Spermatophyta</taxon>
        <taxon>Magnoliopsida</taxon>
        <taxon>Liliopsida</taxon>
        <taxon>Poales</taxon>
        <taxon>Poaceae</taxon>
        <taxon>PACMAD clade</taxon>
        <taxon>Arundinoideae</taxon>
        <taxon>Arundineae</taxon>
        <taxon>Arundo</taxon>
    </lineage>
</organism>
<proteinExistence type="predicted"/>
<reference evidence="2" key="2">
    <citation type="journal article" date="2015" name="Data Brief">
        <title>Shoot transcriptome of the giant reed, Arundo donax.</title>
        <authorList>
            <person name="Barrero R.A."/>
            <person name="Guerrero F.D."/>
            <person name="Moolhuijzen P."/>
            <person name="Goolsby J.A."/>
            <person name="Tidwell J."/>
            <person name="Bellgard S.E."/>
            <person name="Bellgard M.I."/>
        </authorList>
    </citation>
    <scope>NUCLEOTIDE SEQUENCE</scope>
    <source>
        <tissue evidence="2">Shoot tissue taken approximately 20 cm above the soil surface</tissue>
    </source>
</reference>
<accession>A0A0A9CCU3</accession>
<evidence type="ECO:0000313" key="2">
    <source>
        <dbReference type="EMBL" id="JAD71205.1"/>
    </source>
</evidence>
<reference evidence="2" key="1">
    <citation type="submission" date="2014-09" db="EMBL/GenBank/DDBJ databases">
        <authorList>
            <person name="Magalhaes I.L.F."/>
            <person name="Oliveira U."/>
            <person name="Santos F.R."/>
            <person name="Vidigal T.H.D.A."/>
            <person name="Brescovit A.D."/>
            <person name="Santos A.J."/>
        </authorList>
    </citation>
    <scope>NUCLEOTIDE SEQUENCE</scope>
    <source>
        <tissue evidence="2">Shoot tissue taken approximately 20 cm above the soil surface</tissue>
    </source>
</reference>
<protein>
    <submittedName>
        <fullName evidence="2">Uncharacterized protein</fullName>
    </submittedName>
</protein>
<name>A0A0A9CCU3_ARUDO</name>
<evidence type="ECO:0000256" key="1">
    <source>
        <dbReference type="SAM" id="MobiDB-lite"/>
    </source>
</evidence>